<dbReference type="Proteomes" id="UP001432322">
    <property type="component" value="Unassembled WGS sequence"/>
</dbReference>
<dbReference type="GO" id="GO:0000978">
    <property type="term" value="F:RNA polymerase II cis-regulatory region sequence-specific DNA binding"/>
    <property type="evidence" value="ECO:0007669"/>
    <property type="project" value="TreeGrafter"/>
</dbReference>
<comment type="caution">
    <text evidence="11">The sequence shown here is derived from an EMBL/GenBank/DDBJ whole genome shotgun (WGS) entry which is preliminary data.</text>
</comment>
<keyword evidence="6" id="KW-0804">Transcription</keyword>
<feature type="domain" description="C2H2-type" evidence="10">
    <location>
        <begin position="61"/>
        <end position="89"/>
    </location>
</feature>
<feature type="region of interest" description="Disordered" evidence="9">
    <location>
        <begin position="183"/>
        <end position="206"/>
    </location>
</feature>
<dbReference type="GO" id="GO:0008270">
    <property type="term" value="F:zinc ion binding"/>
    <property type="evidence" value="ECO:0007669"/>
    <property type="project" value="UniProtKB-KW"/>
</dbReference>
<dbReference type="PROSITE" id="PS50157">
    <property type="entry name" value="ZINC_FINGER_C2H2_2"/>
    <property type="match status" value="3"/>
</dbReference>
<evidence type="ECO:0000256" key="1">
    <source>
        <dbReference type="ARBA" id="ARBA00004123"/>
    </source>
</evidence>
<dbReference type="SUPFAM" id="SSF57667">
    <property type="entry name" value="beta-beta-alpha zinc fingers"/>
    <property type="match status" value="2"/>
</dbReference>
<keyword evidence="2" id="KW-0479">Metal-binding</keyword>
<dbReference type="GO" id="GO:0005654">
    <property type="term" value="C:nucleoplasm"/>
    <property type="evidence" value="ECO:0007669"/>
    <property type="project" value="TreeGrafter"/>
</dbReference>
<keyword evidence="3" id="KW-0677">Repeat</keyword>
<keyword evidence="7" id="KW-0539">Nucleus</keyword>
<comment type="subcellular location">
    <subcellularLocation>
        <location evidence="1">Nucleus</location>
    </subcellularLocation>
</comment>
<sequence length="206" mass="23623">TSVVQTRKEEECKTPAASLQDFGMNNYWNDHDYERLMPSTSTASMKCDVDPANFSTDVIQYKCNHCSAMFVSHRKLNLHIRMAHYKRAPTMKMTKIKRKTCPNCGKVFPNLRAHACCPEDAKTYPCTVCDHRFPTKHALIVHLKDIHGRKEFMCNKCGADFQLKRDLADHEKTHVTTEALVNPNLQSQNTNSRTPVPKKEFPLLNV</sequence>
<dbReference type="InterPro" id="IPR036236">
    <property type="entry name" value="Znf_C2H2_sf"/>
</dbReference>
<dbReference type="SMART" id="SM00355">
    <property type="entry name" value="ZnF_C2H2"/>
    <property type="match status" value="3"/>
</dbReference>
<dbReference type="EMBL" id="BTSY01000001">
    <property type="protein sequence ID" value="GMT09608.1"/>
    <property type="molecule type" value="Genomic_DNA"/>
</dbReference>
<keyword evidence="8" id="KW-0863">Zinc-finger</keyword>
<dbReference type="Gene3D" id="3.30.160.60">
    <property type="entry name" value="Classic Zinc Finger"/>
    <property type="match status" value="2"/>
</dbReference>
<dbReference type="GO" id="GO:0001227">
    <property type="term" value="F:DNA-binding transcription repressor activity, RNA polymerase II-specific"/>
    <property type="evidence" value="ECO:0007669"/>
    <property type="project" value="TreeGrafter"/>
</dbReference>
<dbReference type="PANTHER" id="PTHR24399:SF70">
    <property type="entry name" value="C2H2-TYPE DOMAIN-CONTAINING PROTEIN"/>
    <property type="match status" value="1"/>
</dbReference>
<feature type="compositionally biased region" description="Basic and acidic residues" evidence="9">
    <location>
        <begin position="197"/>
        <end position="206"/>
    </location>
</feature>
<dbReference type="PANTHER" id="PTHR24399">
    <property type="entry name" value="ZINC FINGER AND BTB DOMAIN-CONTAINING"/>
    <property type="match status" value="1"/>
</dbReference>
<keyword evidence="12" id="KW-1185">Reference proteome</keyword>
<evidence type="ECO:0000256" key="9">
    <source>
        <dbReference type="SAM" id="MobiDB-lite"/>
    </source>
</evidence>
<name>A0AAV5UTN6_9BILA</name>
<feature type="non-terminal residue" evidence="11">
    <location>
        <position position="1"/>
    </location>
</feature>
<gene>
    <name evidence="11" type="ORF">PFISCL1PPCAC_905</name>
</gene>
<proteinExistence type="predicted"/>
<evidence type="ECO:0000256" key="4">
    <source>
        <dbReference type="ARBA" id="ARBA00022833"/>
    </source>
</evidence>
<evidence type="ECO:0000256" key="5">
    <source>
        <dbReference type="ARBA" id="ARBA00023015"/>
    </source>
</evidence>
<evidence type="ECO:0000256" key="2">
    <source>
        <dbReference type="ARBA" id="ARBA00022723"/>
    </source>
</evidence>
<feature type="domain" description="C2H2-type" evidence="10">
    <location>
        <begin position="124"/>
        <end position="152"/>
    </location>
</feature>
<dbReference type="InterPro" id="IPR013087">
    <property type="entry name" value="Znf_C2H2_type"/>
</dbReference>
<evidence type="ECO:0000259" key="10">
    <source>
        <dbReference type="PROSITE" id="PS50157"/>
    </source>
</evidence>
<dbReference type="AlphaFoldDB" id="A0AAV5UTN6"/>
<reference evidence="11" key="1">
    <citation type="submission" date="2023-10" db="EMBL/GenBank/DDBJ databases">
        <title>Genome assembly of Pristionchus species.</title>
        <authorList>
            <person name="Yoshida K."/>
            <person name="Sommer R.J."/>
        </authorList>
    </citation>
    <scope>NUCLEOTIDE SEQUENCE</scope>
    <source>
        <strain evidence="11">RS5133</strain>
    </source>
</reference>
<feature type="compositionally biased region" description="Polar residues" evidence="9">
    <location>
        <begin position="183"/>
        <end position="194"/>
    </location>
</feature>
<feature type="domain" description="C2H2-type" evidence="10">
    <location>
        <begin position="152"/>
        <end position="179"/>
    </location>
</feature>
<dbReference type="PROSITE" id="PS00028">
    <property type="entry name" value="ZINC_FINGER_C2H2_1"/>
    <property type="match status" value="3"/>
</dbReference>
<keyword evidence="4" id="KW-0862">Zinc</keyword>
<evidence type="ECO:0000313" key="11">
    <source>
        <dbReference type="EMBL" id="GMT09608.1"/>
    </source>
</evidence>
<evidence type="ECO:0000256" key="3">
    <source>
        <dbReference type="ARBA" id="ARBA00022737"/>
    </source>
</evidence>
<accession>A0AAV5UTN6</accession>
<evidence type="ECO:0000256" key="7">
    <source>
        <dbReference type="ARBA" id="ARBA00023242"/>
    </source>
</evidence>
<organism evidence="11 12">
    <name type="scientific">Pristionchus fissidentatus</name>
    <dbReference type="NCBI Taxonomy" id="1538716"/>
    <lineage>
        <taxon>Eukaryota</taxon>
        <taxon>Metazoa</taxon>
        <taxon>Ecdysozoa</taxon>
        <taxon>Nematoda</taxon>
        <taxon>Chromadorea</taxon>
        <taxon>Rhabditida</taxon>
        <taxon>Rhabditina</taxon>
        <taxon>Diplogasteromorpha</taxon>
        <taxon>Diplogasteroidea</taxon>
        <taxon>Neodiplogasteridae</taxon>
        <taxon>Pristionchus</taxon>
    </lineage>
</organism>
<protein>
    <recommendedName>
        <fullName evidence="10">C2H2-type domain-containing protein</fullName>
    </recommendedName>
</protein>
<evidence type="ECO:0000256" key="6">
    <source>
        <dbReference type="ARBA" id="ARBA00023163"/>
    </source>
</evidence>
<evidence type="ECO:0000256" key="8">
    <source>
        <dbReference type="PROSITE-ProRule" id="PRU00042"/>
    </source>
</evidence>
<dbReference type="Pfam" id="PF00096">
    <property type="entry name" value="zf-C2H2"/>
    <property type="match status" value="2"/>
</dbReference>
<keyword evidence="5" id="KW-0805">Transcription regulation</keyword>
<evidence type="ECO:0000313" key="12">
    <source>
        <dbReference type="Proteomes" id="UP001432322"/>
    </source>
</evidence>